<feature type="region of interest" description="Disordered" evidence="1">
    <location>
        <begin position="28"/>
        <end position="52"/>
    </location>
</feature>
<accession>A0ABU3U206</accession>
<dbReference type="Proteomes" id="UP001263246">
    <property type="component" value="Unassembled WGS sequence"/>
</dbReference>
<evidence type="ECO:0000256" key="1">
    <source>
        <dbReference type="SAM" id="MobiDB-lite"/>
    </source>
</evidence>
<dbReference type="RefSeq" id="WP_249237571.1">
    <property type="nucleotide sequence ID" value="NZ_CP094473.1"/>
</dbReference>
<organism evidence="2 3">
    <name type="scientific">Faecalibacterium wellingii</name>
    <dbReference type="NCBI Taxonomy" id="2929491"/>
    <lineage>
        <taxon>Bacteria</taxon>
        <taxon>Bacillati</taxon>
        <taxon>Bacillota</taxon>
        <taxon>Clostridia</taxon>
        <taxon>Eubacteriales</taxon>
        <taxon>Oscillospiraceae</taxon>
        <taxon>Faecalibacterium</taxon>
    </lineage>
</organism>
<reference evidence="2 3" key="1">
    <citation type="submission" date="2023-10" db="EMBL/GenBank/DDBJ databases">
        <title>Host Genetic Regulation of Human Gut Microbial Structural Variation.</title>
        <authorList>
            <person name="Harmsen H.J.M."/>
        </authorList>
    </citation>
    <scope>NUCLEOTIDE SEQUENCE [LARGE SCALE GENOMIC DNA]</scope>
    <source>
        <strain evidence="2 3">HTF-F</strain>
    </source>
</reference>
<sequence length="183" mass="20937">MQLDPDQKRRASSRVTALSVISLCSMPAPPERKDFPRPGQILPAPGRNVTAGDKERNRCRAATKGGIWQNRQVLPERVPPIAAIRLSLCVKMSLSRPAGRDKLKNTKFIPLIMAERSGAIFQWSLRSASQNFQNMQFILAKYCFYDVNIVYWYHSPQVLPVKMRLKKKALLSNPTKKEVFYYE</sequence>
<comment type="caution">
    <text evidence="2">The sequence shown here is derived from an EMBL/GenBank/DDBJ whole genome shotgun (WGS) entry which is preliminary data.</text>
</comment>
<gene>
    <name evidence="2" type="ORF">RX402_12825</name>
</gene>
<protein>
    <submittedName>
        <fullName evidence="2">Uncharacterized protein</fullName>
    </submittedName>
</protein>
<dbReference type="EMBL" id="JAWHPR010000008">
    <property type="protein sequence ID" value="MDU8689605.1"/>
    <property type="molecule type" value="Genomic_DNA"/>
</dbReference>
<keyword evidence="3" id="KW-1185">Reference proteome</keyword>
<evidence type="ECO:0000313" key="3">
    <source>
        <dbReference type="Proteomes" id="UP001263246"/>
    </source>
</evidence>
<name>A0ABU3U206_9FIRM</name>
<proteinExistence type="predicted"/>
<evidence type="ECO:0000313" key="2">
    <source>
        <dbReference type="EMBL" id="MDU8689605.1"/>
    </source>
</evidence>